<name>A0ABU4PWL2_9SPHN</name>
<evidence type="ECO:0000313" key="1">
    <source>
        <dbReference type="EMBL" id="MDX5986400.1"/>
    </source>
</evidence>
<dbReference type="RefSeq" id="WP_010408999.1">
    <property type="nucleotide sequence ID" value="NZ_JAWXXV010000002.1"/>
</dbReference>
<keyword evidence="2" id="KW-1185">Reference proteome</keyword>
<dbReference type="Proteomes" id="UP001279660">
    <property type="component" value="Unassembled WGS sequence"/>
</dbReference>
<evidence type="ECO:0000313" key="2">
    <source>
        <dbReference type="Proteomes" id="UP001279660"/>
    </source>
</evidence>
<proteinExistence type="predicted"/>
<accession>A0ABU4PWL2</accession>
<reference evidence="1 2" key="1">
    <citation type="submission" date="2023-11" db="EMBL/GenBank/DDBJ databases">
        <title>MicrobeMod: A computational toolkit for identifying prokaryotic methylation and restriction-modification with nanopore sequencing.</title>
        <authorList>
            <person name="Crits-Christoph A."/>
            <person name="Kang S.C."/>
            <person name="Lee H."/>
            <person name="Ostrov N."/>
        </authorList>
    </citation>
    <scope>NUCLEOTIDE SEQUENCE [LARGE SCALE GENOMIC DNA]</scope>
    <source>
        <strain evidence="1 2">ATCC 14820</strain>
    </source>
</reference>
<comment type="caution">
    <text evidence="1">The sequence shown here is derived from an EMBL/GenBank/DDBJ whole genome shotgun (WGS) entry which is preliminary data.</text>
</comment>
<gene>
    <name evidence="1" type="ORF">SIL82_19250</name>
</gene>
<organism evidence="1 2">
    <name type="scientific">Sphingomonas echinoides</name>
    <dbReference type="NCBI Taxonomy" id="59803"/>
    <lineage>
        <taxon>Bacteria</taxon>
        <taxon>Pseudomonadati</taxon>
        <taxon>Pseudomonadota</taxon>
        <taxon>Alphaproteobacteria</taxon>
        <taxon>Sphingomonadales</taxon>
        <taxon>Sphingomonadaceae</taxon>
        <taxon>Sphingomonas</taxon>
    </lineage>
</organism>
<dbReference type="EMBL" id="JAWXXV010000002">
    <property type="protein sequence ID" value="MDX5986400.1"/>
    <property type="molecule type" value="Genomic_DNA"/>
</dbReference>
<sequence>MHGSKCASLISATGQNDILDKLLAGVRAKLSFLGVLVLPEVLIPSAKANMRTIGSLVGEDIGAWPCVECSTQSGFP</sequence>
<protein>
    <submittedName>
        <fullName evidence="1">Uncharacterized protein</fullName>
    </submittedName>
</protein>